<evidence type="ECO:0000256" key="1">
    <source>
        <dbReference type="SAM" id="MobiDB-lite"/>
    </source>
</evidence>
<dbReference type="Proteomes" id="UP000054498">
    <property type="component" value="Unassembled WGS sequence"/>
</dbReference>
<sequence length="329" mass="36275">MDYIFPLETTQAVNRYEKPWQACFSSKETYNLGQIASGWKLPCRYAENADGTYDYEEEHACEVLVKSNCYCYALDRFVGSYCEPGLGGTGRPFELPIEDCSKAAAGVLADGGRAVDRDTVFVTAPRPAQGHYIALAIKPASSPDDTGDFHFWRLDSNGAWSYKAGDTMVRNTLRNGTTIRDVERDVKARGIYTTFCGYFHVVPATHKLVGNQFWYSNLPSRIKLWRTNGVNATARPLAKLPDAWLAAYKQYFGENGWEDGTWIRRDSRESAFVPKASQTASSSSSAAAAAGPGVGGRKAGPFGPELRPGTAPELQRPPHWYSARPPTSL</sequence>
<feature type="region of interest" description="Disordered" evidence="1">
    <location>
        <begin position="273"/>
        <end position="329"/>
    </location>
</feature>
<dbReference type="RefSeq" id="XP_013898925.1">
    <property type="nucleotide sequence ID" value="XM_014043471.1"/>
</dbReference>
<reference evidence="2 3" key="1">
    <citation type="journal article" date="2013" name="BMC Genomics">
        <title>Reconstruction of the lipid metabolism for the microalga Monoraphidium neglectum from its genome sequence reveals characteristics suitable for biofuel production.</title>
        <authorList>
            <person name="Bogen C."/>
            <person name="Al-Dilaimi A."/>
            <person name="Albersmeier A."/>
            <person name="Wichmann J."/>
            <person name="Grundmann M."/>
            <person name="Rupp O."/>
            <person name="Lauersen K.J."/>
            <person name="Blifernez-Klassen O."/>
            <person name="Kalinowski J."/>
            <person name="Goesmann A."/>
            <person name="Mussgnug J.H."/>
            <person name="Kruse O."/>
        </authorList>
    </citation>
    <scope>NUCLEOTIDE SEQUENCE [LARGE SCALE GENOMIC DNA]</scope>
    <source>
        <strain evidence="2 3">SAG 48.87</strain>
    </source>
</reference>
<organism evidence="2 3">
    <name type="scientific">Monoraphidium neglectum</name>
    <dbReference type="NCBI Taxonomy" id="145388"/>
    <lineage>
        <taxon>Eukaryota</taxon>
        <taxon>Viridiplantae</taxon>
        <taxon>Chlorophyta</taxon>
        <taxon>core chlorophytes</taxon>
        <taxon>Chlorophyceae</taxon>
        <taxon>CS clade</taxon>
        <taxon>Sphaeropleales</taxon>
        <taxon>Selenastraceae</taxon>
        <taxon>Monoraphidium</taxon>
    </lineage>
</organism>
<evidence type="ECO:0000313" key="3">
    <source>
        <dbReference type="Proteomes" id="UP000054498"/>
    </source>
</evidence>
<feature type="compositionally biased region" description="Low complexity" evidence="1">
    <location>
        <begin position="276"/>
        <end position="291"/>
    </location>
</feature>
<dbReference type="GeneID" id="25740932"/>
<evidence type="ECO:0000313" key="2">
    <source>
        <dbReference type="EMBL" id="KIY99905.1"/>
    </source>
</evidence>
<proteinExistence type="predicted"/>
<dbReference type="EMBL" id="KK101708">
    <property type="protein sequence ID" value="KIY99905.1"/>
    <property type="molecule type" value="Genomic_DNA"/>
</dbReference>
<name>A0A0D2N0Q9_9CHLO</name>
<keyword evidence="3" id="KW-1185">Reference proteome</keyword>
<accession>A0A0D2N0Q9</accession>
<gene>
    <name evidence="2" type="ORF">MNEG_8056</name>
</gene>
<dbReference type="OrthoDB" id="525839at2759"/>
<dbReference type="AlphaFoldDB" id="A0A0D2N0Q9"/>
<protein>
    <submittedName>
        <fullName evidence="2">Uncharacterized protein</fullName>
    </submittedName>
</protein>
<dbReference type="KEGG" id="mng:MNEG_8056"/>